<proteinExistence type="inferred from homology"/>
<comment type="caution">
    <text evidence="13">The sequence shown here is derived from an EMBL/GenBank/DDBJ whole genome shotgun (WGS) entry which is preliminary data.</text>
</comment>
<keyword evidence="7" id="KW-0227">DNA damage</keyword>
<organism evidence="13 14">
    <name type="scientific">Halanaerobacter jeridensis</name>
    <dbReference type="NCBI Taxonomy" id="706427"/>
    <lineage>
        <taxon>Bacteria</taxon>
        <taxon>Bacillati</taxon>
        <taxon>Bacillota</taxon>
        <taxon>Clostridia</taxon>
        <taxon>Halanaerobiales</taxon>
        <taxon>Halobacteroidaceae</taxon>
        <taxon>Halanaerobacter</taxon>
    </lineage>
</organism>
<dbReference type="Gene3D" id="3.40.470.10">
    <property type="entry name" value="Uracil-DNA glycosylase-like domain"/>
    <property type="match status" value="1"/>
</dbReference>
<dbReference type="InterPro" id="IPR005122">
    <property type="entry name" value="Uracil-DNA_glycosylase-like"/>
</dbReference>
<keyword evidence="9" id="KW-0408">Iron</keyword>
<dbReference type="SUPFAM" id="SSF52141">
    <property type="entry name" value="Uracil-DNA glycosylase-like"/>
    <property type="match status" value="1"/>
</dbReference>
<evidence type="ECO:0000256" key="7">
    <source>
        <dbReference type="ARBA" id="ARBA00022763"/>
    </source>
</evidence>
<keyword evidence="14" id="KW-1185">Reference proteome</keyword>
<dbReference type="PANTHER" id="PTHR33693">
    <property type="entry name" value="TYPE-5 URACIL-DNA GLYCOSYLASE"/>
    <property type="match status" value="1"/>
</dbReference>
<dbReference type="Proteomes" id="UP000774000">
    <property type="component" value="Unassembled WGS sequence"/>
</dbReference>
<evidence type="ECO:0000256" key="1">
    <source>
        <dbReference type="ARBA" id="ARBA00001400"/>
    </source>
</evidence>
<keyword evidence="6" id="KW-0479">Metal-binding</keyword>
<dbReference type="EC" id="3.2.2.27" evidence="3"/>
<evidence type="ECO:0000256" key="6">
    <source>
        <dbReference type="ARBA" id="ARBA00022723"/>
    </source>
</evidence>
<dbReference type="GO" id="GO:0016779">
    <property type="term" value="F:nucleotidyltransferase activity"/>
    <property type="evidence" value="ECO:0007669"/>
    <property type="project" value="UniProtKB-KW"/>
</dbReference>
<evidence type="ECO:0000256" key="8">
    <source>
        <dbReference type="ARBA" id="ARBA00022801"/>
    </source>
</evidence>
<dbReference type="RefSeq" id="WP_204700232.1">
    <property type="nucleotide sequence ID" value="NZ_JAFBDQ010000001.1"/>
</dbReference>
<dbReference type="InterPro" id="IPR005273">
    <property type="entry name" value="Ura-DNA_glyco_family4"/>
</dbReference>
<dbReference type="GO" id="GO:0051539">
    <property type="term" value="F:4 iron, 4 sulfur cluster binding"/>
    <property type="evidence" value="ECO:0007669"/>
    <property type="project" value="UniProtKB-KW"/>
</dbReference>
<keyword evidence="13" id="KW-0548">Nucleotidyltransferase</keyword>
<dbReference type="InterPro" id="IPR036895">
    <property type="entry name" value="Uracil-DNA_glycosylase-like_sf"/>
</dbReference>
<dbReference type="CDD" id="cd10030">
    <property type="entry name" value="UDG-F4_TTUDGA_SPO1dp_like"/>
    <property type="match status" value="1"/>
</dbReference>
<dbReference type="AlphaFoldDB" id="A0A938XTY9"/>
<dbReference type="GO" id="GO:0006281">
    <property type="term" value="P:DNA repair"/>
    <property type="evidence" value="ECO:0007669"/>
    <property type="project" value="UniProtKB-KW"/>
</dbReference>
<protein>
    <recommendedName>
        <fullName evidence="4">Type-4 uracil-DNA glycosylase</fullName>
        <ecNumber evidence="3">3.2.2.27</ecNumber>
    </recommendedName>
</protein>
<evidence type="ECO:0000256" key="11">
    <source>
        <dbReference type="ARBA" id="ARBA00023204"/>
    </source>
</evidence>
<dbReference type="GO" id="GO:0046872">
    <property type="term" value="F:metal ion binding"/>
    <property type="evidence" value="ECO:0007669"/>
    <property type="project" value="UniProtKB-KW"/>
</dbReference>
<accession>A0A938XTY9</accession>
<keyword evidence="5" id="KW-0004">4Fe-4S</keyword>
<evidence type="ECO:0000313" key="14">
    <source>
        <dbReference type="Proteomes" id="UP000774000"/>
    </source>
</evidence>
<evidence type="ECO:0000259" key="12">
    <source>
        <dbReference type="SMART" id="SM00986"/>
    </source>
</evidence>
<dbReference type="InterPro" id="IPR051536">
    <property type="entry name" value="UDG_Type-4/5"/>
</dbReference>
<reference evidence="13" key="1">
    <citation type="submission" date="2021-01" db="EMBL/GenBank/DDBJ databases">
        <title>Genomic Encyclopedia of Type Strains, Phase IV (KMG-IV): sequencing the most valuable type-strain genomes for metagenomic binning, comparative biology and taxonomic classification.</title>
        <authorList>
            <person name="Goeker M."/>
        </authorList>
    </citation>
    <scope>NUCLEOTIDE SEQUENCE</scope>
    <source>
        <strain evidence="13">DSM 23230</strain>
    </source>
</reference>
<evidence type="ECO:0000256" key="2">
    <source>
        <dbReference type="ARBA" id="ARBA00006521"/>
    </source>
</evidence>
<evidence type="ECO:0000256" key="10">
    <source>
        <dbReference type="ARBA" id="ARBA00023014"/>
    </source>
</evidence>
<keyword evidence="11" id="KW-0234">DNA repair</keyword>
<sequence>MLFDKREQLDLFGNQPEKRYNSLDELRNIALDCSRCGLRDNCTQVVFGAGDKDADLMFVGEGPGKDEDRQGTPFVGRAGKLLDKILSAAEIDKSEVYISNIVKCRPPGNRKPSTQEMKTCLWILAQEIKIIDPKIIVPLGSTALKGLLDPGGKITHVRGNWVEREGRYFLPTFHPAALLRDERKKAPVWKDFLTIKKAYNKYLKLKAEGKEV</sequence>
<gene>
    <name evidence="13" type="ORF">JOC47_000351</name>
</gene>
<dbReference type="PANTHER" id="PTHR33693:SF1">
    <property type="entry name" value="TYPE-4 URACIL-DNA GLYCOSYLASE"/>
    <property type="match status" value="1"/>
</dbReference>
<evidence type="ECO:0000256" key="9">
    <source>
        <dbReference type="ARBA" id="ARBA00023004"/>
    </source>
</evidence>
<evidence type="ECO:0000313" key="13">
    <source>
        <dbReference type="EMBL" id="MBM7555527.1"/>
    </source>
</evidence>
<keyword evidence="8" id="KW-0378">Hydrolase</keyword>
<name>A0A938XTY9_9FIRM</name>
<evidence type="ECO:0000256" key="5">
    <source>
        <dbReference type="ARBA" id="ARBA00022485"/>
    </source>
</evidence>
<dbReference type="SMART" id="SM00986">
    <property type="entry name" value="UDG"/>
    <property type="match status" value="1"/>
</dbReference>
<dbReference type="NCBIfam" id="TIGR00758">
    <property type="entry name" value="UDG_fam4"/>
    <property type="match status" value="1"/>
</dbReference>
<evidence type="ECO:0000256" key="4">
    <source>
        <dbReference type="ARBA" id="ARBA00019403"/>
    </source>
</evidence>
<comment type="catalytic activity">
    <reaction evidence="1">
        <text>Hydrolyzes single-stranded DNA or mismatched double-stranded DNA and polynucleotides, releasing free uracil.</text>
        <dbReference type="EC" id="3.2.2.27"/>
    </reaction>
</comment>
<dbReference type="SMART" id="SM00987">
    <property type="entry name" value="UreE_C"/>
    <property type="match status" value="1"/>
</dbReference>
<dbReference type="Pfam" id="PF03167">
    <property type="entry name" value="UDG"/>
    <property type="match status" value="1"/>
</dbReference>
<keyword evidence="13" id="KW-0808">Transferase</keyword>
<keyword evidence="10" id="KW-0411">Iron-sulfur</keyword>
<comment type="similarity">
    <text evidence="2">Belongs to the uracil-DNA glycosylase (UDG) superfamily. Type 4 (UDGa) family.</text>
</comment>
<evidence type="ECO:0000256" key="3">
    <source>
        <dbReference type="ARBA" id="ARBA00012030"/>
    </source>
</evidence>
<dbReference type="GO" id="GO:0004844">
    <property type="term" value="F:uracil DNA N-glycosylase activity"/>
    <property type="evidence" value="ECO:0007669"/>
    <property type="project" value="UniProtKB-EC"/>
</dbReference>
<dbReference type="EMBL" id="JAFBDQ010000001">
    <property type="protein sequence ID" value="MBM7555527.1"/>
    <property type="molecule type" value="Genomic_DNA"/>
</dbReference>
<feature type="domain" description="Uracil-DNA glycosylase-like" evidence="12">
    <location>
        <begin position="47"/>
        <end position="193"/>
    </location>
</feature>